<evidence type="ECO:0000256" key="1">
    <source>
        <dbReference type="SAM" id="MobiDB-lite"/>
    </source>
</evidence>
<feature type="region of interest" description="Disordered" evidence="1">
    <location>
        <begin position="49"/>
        <end position="184"/>
    </location>
</feature>
<feature type="compositionally biased region" description="Low complexity" evidence="1">
    <location>
        <begin position="1101"/>
        <end position="1117"/>
    </location>
</feature>
<feature type="compositionally biased region" description="Pro residues" evidence="1">
    <location>
        <begin position="1183"/>
        <end position="1192"/>
    </location>
</feature>
<dbReference type="GO" id="GO:0017056">
    <property type="term" value="F:structural constituent of nuclear pore"/>
    <property type="evidence" value="ECO:0007669"/>
    <property type="project" value="TreeGrafter"/>
</dbReference>
<feature type="compositionally biased region" description="Basic and acidic residues" evidence="1">
    <location>
        <begin position="877"/>
        <end position="891"/>
    </location>
</feature>
<feature type="region of interest" description="Disordered" evidence="1">
    <location>
        <begin position="1"/>
        <end position="23"/>
    </location>
</feature>
<dbReference type="PANTHER" id="PTHR18898">
    <property type="entry name" value="NUCLEOPROTEIN TPR-RELATED"/>
    <property type="match status" value="1"/>
</dbReference>
<dbReference type="GO" id="GO:1901673">
    <property type="term" value="P:regulation of mitotic spindle assembly"/>
    <property type="evidence" value="ECO:0007669"/>
    <property type="project" value="TreeGrafter"/>
</dbReference>
<evidence type="ECO:0000313" key="3">
    <source>
        <dbReference type="Proteomes" id="UP001307849"/>
    </source>
</evidence>
<name>A0AAN8RYG8_9PEZI</name>
<feature type="compositionally biased region" description="Acidic residues" evidence="1">
    <location>
        <begin position="892"/>
        <end position="940"/>
    </location>
</feature>
<feature type="compositionally biased region" description="Acidic residues" evidence="1">
    <location>
        <begin position="828"/>
        <end position="874"/>
    </location>
</feature>
<feature type="compositionally biased region" description="Pro residues" evidence="1">
    <location>
        <begin position="140"/>
        <end position="153"/>
    </location>
</feature>
<dbReference type="Proteomes" id="UP001307849">
    <property type="component" value="Unassembled WGS sequence"/>
</dbReference>
<accession>A0AAN8RYG8</accession>
<feature type="region of interest" description="Disordered" evidence="1">
    <location>
        <begin position="203"/>
        <end position="237"/>
    </location>
</feature>
<dbReference type="EMBL" id="JAVHJM010000003">
    <property type="protein sequence ID" value="KAK6516124.1"/>
    <property type="molecule type" value="Genomic_DNA"/>
</dbReference>
<feature type="region of interest" description="Disordered" evidence="1">
    <location>
        <begin position="714"/>
        <end position="956"/>
    </location>
</feature>
<feature type="compositionally biased region" description="Low complexity" evidence="1">
    <location>
        <begin position="8"/>
        <end position="23"/>
    </location>
</feature>
<evidence type="ECO:0000313" key="2">
    <source>
        <dbReference type="EMBL" id="KAK6516124.1"/>
    </source>
</evidence>
<proteinExistence type="predicted"/>
<feature type="compositionally biased region" description="Pro residues" evidence="1">
    <location>
        <begin position="1050"/>
        <end position="1059"/>
    </location>
</feature>
<feature type="compositionally biased region" description="Polar residues" evidence="1">
    <location>
        <begin position="422"/>
        <end position="438"/>
    </location>
</feature>
<comment type="caution">
    <text evidence="2">The sequence shown here is derived from an EMBL/GenBank/DDBJ whole genome shotgun (WGS) entry which is preliminary data.</text>
</comment>
<dbReference type="PANTHER" id="PTHR18898:SF2">
    <property type="entry name" value="NUCLEOPROTEIN TPR"/>
    <property type="match status" value="1"/>
</dbReference>
<dbReference type="GO" id="GO:0005643">
    <property type="term" value="C:nuclear pore"/>
    <property type="evidence" value="ECO:0007669"/>
    <property type="project" value="TreeGrafter"/>
</dbReference>
<dbReference type="GO" id="GO:0006406">
    <property type="term" value="P:mRNA export from nucleus"/>
    <property type="evidence" value="ECO:0007669"/>
    <property type="project" value="TreeGrafter"/>
</dbReference>
<protein>
    <submittedName>
        <fullName evidence="2">Uncharacterized protein</fullName>
    </submittedName>
</protein>
<feature type="compositionally biased region" description="Polar residues" evidence="1">
    <location>
        <begin position="1134"/>
        <end position="1144"/>
    </location>
</feature>
<feature type="region of interest" description="Disordered" evidence="1">
    <location>
        <begin position="402"/>
        <end position="487"/>
    </location>
</feature>
<feature type="compositionally biased region" description="Polar residues" evidence="1">
    <location>
        <begin position="458"/>
        <end position="487"/>
    </location>
</feature>
<feature type="compositionally biased region" description="Basic and acidic residues" evidence="1">
    <location>
        <begin position="101"/>
        <end position="132"/>
    </location>
</feature>
<organism evidence="2 3">
    <name type="scientific">Arthrobotrys conoides</name>
    <dbReference type="NCBI Taxonomy" id="74498"/>
    <lineage>
        <taxon>Eukaryota</taxon>
        <taxon>Fungi</taxon>
        <taxon>Dikarya</taxon>
        <taxon>Ascomycota</taxon>
        <taxon>Pezizomycotina</taxon>
        <taxon>Orbiliomycetes</taxon>
        <taxon>Orbiliales</taxon>
        <taxon>Orbiliaceae</taxon>
        <taxon>Arthrobotrys</taxon>
    </lineage>
</organism>
<feature type="compositionally biased region" description="Low complexity" evidence="1">
    <location>
        <begin position="722"/>
        <end position="740"/>
    </location>
</feature>
<keyword evidence="3" id="KW-1185">Reference proteome</keyword>
<gene>
    <name evidence="2" type="ORF">TWF506_006034</name>
</gene>
<feature type="region of interest" description="Disordered" evidence="1">
    <location>
        <begin position="1101"/>
        <end position="1224"/>
    </location>
</feature>
<sequence>MEETTNLMASASASASAMDVDSSFDTSLAKDDMTTEQTITLDPKALISQDITVQGERSLPGTPSNDSTLMPPPLLPNNVSRLHSLGKAPSPRPSKIAASKSTEKPDRPMTIREWRAAARKREAETGVKENKPPQKLPELVPEPPPKPMSPPDLPFQKPRKHKQSRRSQNIGNNPPKRLSNPSTSALVNPLDVLLTPKEKEQFFQGRQRAQEVEQKRVSSEKKSESDDGIDGTPFDDSGLRVIRPCPGIFIVPLNKKRSIFPRPTPTVGAVHSNIERFGRPYVSPIGSRYPSHQPPGAFTGRGINPYQAGLNQNFSSFSQQNPGLNSLNTFDSFNVSGVSTITMGAGAPIQSEDSTPEGAMDVDTHLKSTSSYDDIGNLSSPASGDTNLDLDFACSFTQMLEEEGASPHPVENRASTTKESETSNPVLSSATQPESGNKNPAPIFIMDSSPDTSPIDPASTTPAQNISSNFQHPTSLQTSPSTNEIPGNMGRINTNPMNMNPMGFVEATLSLPYAPGGFSQGYPMPMDMNMNTNVGLPPNILDPLNGNMLGDINPNNPTAFGMPWSVNGNSMTYPNLPGGIGFQPATQGFGIPMPAFPPPSTAEPLPKELFNDNYIGDIPPDLEAFKPQRLHIPWTTFNRDNLKDLKNRVSGKSPLEASIPFPEQWKDKYWSTEDEASRLEMGRAIKRAIMRGGARAGSNVRGFPFTRGAMGRGAPLRGVPMRGVPMRSGVSRGVSVRGVSAGQVTTRAGHRGRAIRGGNTKGGRVLQRAAPGNSTEVQNTPPKNSSPHQQQHQQIPSPSQWSYRPKLTPRSVKKTLIDPTSILLPAPTDDEDDIMMVLDDSDDSSEDSDEDEDDSCDDDSSDDSDDSSDEEDGSLMEFDKKSMQEERREEIQMDSDSSDSDDEDDDSEEGDKEYDKEQDFEDGYDDDSDGPSSEDEELDDDERHRRKDIRDRKMRELNMSIDHLDQYWDEYPFDPEVDDSLWKLVVPFVEEVEKSEEAEAALKEAKKKRIAELSAPQKFIGPAPQLQVQGQKKRISFLDMNGGKPHEDTLPPPPPPPVRQGPRRVSFLDMNKPASSAPETGSNINYVEKLPAVTKSPLAGFAAPTAKKTPAPKRAGAQVAKKTTDNVATPPVTSPQQDSPSSTVKKGRVSWTVLQAQKQKEAEQTASESPDMQGKPQGLPVIPERPPLPIQPSPAASQIEVGKASENQASEVSGMAAMELDDAE</sequence>
<reference evidence="2 3" key="1">
    <citation type="submission" date="2019-10" db="EMBL/GenBank/DDBJ databases">
        <authorList>
            <person name="Palmer J.M."/>
        </authorList>
    </citation>
    <scope>NUCLEOTIDE SEQUENCE [LARGE SCALE GENOMIC DNA]</scope>
    <source>
        <strain evidence="2 3">TWF506</strain>
    </source>
</reference>
<dbReference type="AlphaFoldDB" id="A0AAN8RYG8"/>
<feature type="compositionally biased region" description="Polar residues" evidence="1">
    <location>
        <begin position="1073"/>
        <end position="1083"/>
    </location>
</feature>
<feature type="compositionally biased region" description="Basic and acidic residues" evidence="1">
    <location>
        <begin position="208"/>
        <end position="225"/>
    </location>
</feature>
<feature type="region of interest" description="Disordered" evidence="1">
    <location>
        <begin position="1038"/>
        <end position="1083"/>
    </location>
</feature>
<feature type="compositionally biased region" description="Low complexity" evidence="1">
    <location>
        <begin position="781"/>
        <end position="802"/>
    </location>
</feature>